<gene>
    <name evidence="1" type="ORF">J6TS1_50010</name>
</gene>
<protein>
    <submittedName>
        <fullName evidence="1">Uncharacterized protein</fullName>
    </submittedName>
</protein>
<sequence length="63" mass="7223">MEICGVKFTDLKEYDAVKQAIDALEVEGLKPTHDRVLGIKELLRGNIATSDIKKKYEEIQRVY</sequence>
<reference evidence="1 2" key="1">
    <citation type="submission" date="2021-03" db="EMBL/GenBank/DDBJ databases">
        <title>Antimicrobial resistance genes in bacteria isolated from Japanese honey, and their potential for conferring macrolide and lincosamide resistance in the American foulbrood pathogen Paenibacillus larvae.</title>
        <authorList>
            <person name="Okamoto M."/>
            <person name="Kumagai M."/>
            <person name="Kanamori H."/>
            <person name="Takamatsu D."/>
        </authorList>
    </citation>
    <scope>NUCLEOTIDE SEQUENCE [LARGE SCALE GENOMIC DNA]</scope>
    <source>
        <strain evidence="1 2">J6TS1</strain>
    </source>
</reference>
<evidence type="ECO:0000313" key="1">
    <source>
        <dbReference type="EMBL" id="GIN99131.1"/>
    </source>
</evidence>
<keyword evidence="2" id="KW-1185">Reference proteome</keyword>
<dbReference type="EMBL" id="BORJ01000020">
    <property type="protein sequence ID" value="GIN99131.1"/>
    <property type="molecule type" value="Genomic_DNA"/>
</dbReference>
<dbReference type="RefSeq" id="WP_212949454.1">
    <property type="nucleotide sequence ID" value="NZ_BORI01000010.1"/>
</dbReference>
<dbReference type="Proteomes" id="UP000680670">
    <property type="component" value="Unassembled WGS sequence"/>
</dbReference>
<evidence type="ECO:0000313" key="2">
    <source>
        <dbReference type="Proteomes" id="UP000680670"/>
    </source>
</evidence>
<proteinExistence type="predicted"/>
<name>A0ABQ4L5F6_SIMTE</name>
<organism evidence="1 2">
    <name type="scientific">Siminovitchia terrae</name>
    <name type="common">Bacillus terrae</name>
    <dbReference type="NCBI Taxonomy" id="1914933"/>
    <lineage>
        <taxon>Bacteria</taxon>
        <taxon>Bacillati</taxon>
        <taxon>Bacillota</taxon>
        <taxon>Bacilli</taxon>
        <taxon>Bacillales</taxon>
        <taxon>Bacillaceae</taxon>
        <taxon>Siminovitchia</taxon>
    </lineage>
</organism>
<comment type="caution">
    <text evidence="1">The sequence shown here is derived from an EMBL/GenBank/DDBJ whole genome shotgun (WGS) entry which is preliminary data.</text>
</comment>
<accession>A0ABQ4L5F6</accession>